<evidence type="ECO:0008006" key="4">
    <source>
        <dbReference type="Google" id="ProtNLM"/>
    </source>
</evidence>
<gene>
    <name evidence="2" type="ORF">LIER_42126</name>
</gene>
<dbReference type="AlphaFoldDB" id="A0AAV3RLF1"/>
<dbReference type="Gene3D" id="3.30.530.20">
    <property type="match status" value="1"/>
</dbReference>
<reference evidence="2 3" key="1">
    <citation type="submission" date="2024-01" db="EMBL/GenBank/DDBJ databases">
        <title>The complete chloroplast genome sequence of Lithospermum erythrorhizon: insights into the phylogenetic relationship among Boraginaceae species and the maternal lineages of purple gromwells.</title>
        <authorList>
            <person name="Okada T."/>
            <person name="Watanabe K."/>
        </authorList>
    </citation>
    <scope>NUCLEOTIDE SEQUENCE [LARGE SCALE GENOMIC DNA]</scope>
</reference>
<dbReference type="Pfam" id="PF10604">
    <property type="entry name" value="Polyketide_cyc2"/>
    <property type="match status" value="1"/>
</dbReference>
<dbReference type="PANTHER" id="PTHR33789:SF11">
    <property type="entry name" value="OS05G0202300 PROTEIN"/>
    <property type="match status" value="1"/>
</dbReference>
<dbReference type="InterPro" id="IPR019587">
    <property type="entry name" value="Polyketide_cyclase/dehydratase"/>
</dbReference>
<evidence type="ECO:0000256" key="1">
    <source>
        <dbReference type="SAM" id="SignalP"/>
    </source>
</evidence>
<dbReference type="SUPFAM" id="SSF55961">
    <property type="entry name" value="Bet v1-like"/>
    <property type="match status" value="1"/>
</dbReference>
<dbReference type="Proteomes" id="UP001454036">
    <property type="component" value="Unassembled WGS sequence"/>
</dbReference>
<name>A0AAV3RLF1_LITER</name>
<evidence type="ECO:0000313" key="3">
    <source>
        <dbReference type="Proteomes" id="UP001454036"/>
    </source>
</evidence>
<sequence length="169" mass="18852">MAAILFLLLLASCHTILATQNQKAIVTGQINGTTADQVWPYIRDYCNLYLIFPSDNSFCTEGTDGKPGQIRFSTGKIPGTQPNSTFIFYTREILIKVDAKKRFLTYEFRENNIGVTFLRATMQVLPAKNGSTFKWTVVRAPVLGQTYEQFVQGLEGVVSGIVGLIQNLF</sequence>
<keyword evidence="3" id="KW-1185">Reference proteome</keyword>
<keyword evidence="1" id="KW-0732">Signal</keyword>
<dbReference type="EMBL" id="BAABME010028192">
    <property type="protein sequence ID" value="GAA0177161.1"/>
    <property type="molecule type" value="Genomic_DNA"/>
</dbReference>
<dbReference type="CDD" id="cd07821">
    <property type="entry name" value="PYR_PYL_RCAR_like"/>
    <property type="match status" value="1"/>
</dbReference>
<organism evidence="2 3">
    <name type="scientific">Lithospermum erythrorhizon</name>
    <name type="common">Purple gromwell</name>
    <name type="synonym">Lithospermum officinale var. erythrorhizon</name>
    <dbReference type="NCBI Taxonomy" id="34254"/>
    <lineage>
        <taxon>Eukaryota</taxon>
        <taxon>Viridiplantae</taxon>
        <taxon>Streptophyta</taxon>
        <taxon>Embryophyta</taxon>
        <taxon>Tracheophyta</taxon>
        <taxon>Spermatophyta</taxon>
        <taxon>Magnoliopsida</taxon>
        <taxon>eudicotyledons</taxon>
        <taxon>Gunneridae</taxon>
        <taxon>Pentapetalae</taxon>
        <taxon>asterids</taxon>
        <taxon>lamiids</taxon>
        <taxon>Boraginales</taxon>
        <taxon>Boraginaceae</taxon>
        <taxon>Boraginoideae</taxon>
        <taxon>Lithospermeae</taxon>
        <taxon>Lithospermum</taxon>
    </lineage>
</organism>
<feature type="chain" id="PRO_5043528451" description="Polyketide cyclase/dehydrase and lipid transport superfamily protein" evidence="1">
    <location>
        <begin position="19"/>
        <end position="169"/>
    </location>
</feature>
<dbReference type="InterPro" id="IPR023393">
    <property type="entry name" value="START-like_dom_sf"/>
</dbReference>
<evidence type="ECO:0000313" key="2">
    <source>
        <dbReference type="EMBL" id="GAA0177161.1"/>
    </source>
</evidence>
<accession>A0AAV3RLF1</accession>
<comment type="caution">
    <text evidence="2">The sequence shown here is derived from an EMBL/GenBank/DDBJ whole genome shotgun (WGS) entry which is preliminary data.</text>
</comment>
<dbReference type="PANTHER" id="PTHR33789">
    <property type="entry name" value="LACHRYMATORY-FACTOR SYNTHASE"/>
    <property type="match status" value="1"/>
</dbReference>
<dbReference type="InterPro" id="IPR053249">
    <property type="entry name" value="LFS"/>
</dbReference>
<proteinExistence type="predicted"/>
<feature type="signal peptide" evidence="1">
    <location>
        <begin position="1"/>
        <end position="18"/>
    </location>
</feature>
<protein>
    <recommendedName>
        <fullName evidence="4">Polyketide cyclase/dehydrase and lipid transport superfamily protein</fullName>
    </recommendedName>
</protein>
<dbReference type="GO" id="GO:0004864">
    <property type="term" value="F:protein phosphatase inhibitor activity"/>
    <property type="evidence" value="ECO:0007669"/>
    <property type="project" value="UniProtKB-ARBA"/>
</dbReference>